<dbReference type="Pfam" id="PF00160">
    <property type="entry name" value="Pro_isomerase"/>
    <property type="match status" value="1"/>
</dbReference>
<evidence type="ECO:0000256" key="1">
    <source>
        <dbReference type="ARBA" id="ARBA00013194"/>
    </source>
</evidence>
<keyword evidence="6" id="KW-1185">Reference proteome</keyword>
<dbReference type="SUPFAM" id="SSF51120">
    <property type="entry name" value="beta-Roll"/>
    <property type="match status" value="1"/>
</dbReference>
<dbReference type="SUPFAM" id="SSF50891">
    <property type="entry name" value="Cyclophilin-like"/>
    <property type="match status" value="1"/>
</dbReference>
<dbReference type="PROSITE" id="PS50072">
    <property type="entry name" value="CSA_PPIASE_2"/>
    <property type="match status" value="1"/>
</dbReference>
<dbReference type="Gene3D" id="2.150.10.10">
    <property type="entry name" value="Serralysin-like metalloprotease, C-terminal"/>
    <property type="match status" value="2"/>
</dbReference>
<comment type="caution">
    <text evidence="5">The sequence shown here is derived from an EMBL/GenBank/DDBJ whole genome shotgun (WGS) entry which is preliminary data.</text>
</comment>
<dbReference type="Proteomes" id="UP000326169">
    <property type="component" value="Unassembled WGS sequence"/>
</dbReference>
<dbReference type="InterPro" id="IPR044665">
    <property type="entry name" value="E_coli_cyclophilin_A-like"/>
</dbReference>
<keyword evidence="3 5" id="KW-0413">Isomerase</keyword>
<dbReference type="InterPro" id="IPR011049">
    <property type="entry name" value="Serralysin-like_metalloprot_C"/>
</dbReference>
<evidence type="ECO:0000256" key="2">
    <source>
        <dbReference type="ARBA" id="ARBA00023110"/>
    </source>
</evidence>
<name>A0A5M3TD94_LIMPL</name>
<proteinExistence type="predicted"/>
<protein>
    <recommendedName>
        <fullName evidence="1">peptidylprolyl isomerase</fullName>
        <ecNumber evidence="1">5.2.1.8</ecNumber>
    </recommendedName>
</protein>
<dbReference type="EMBL" id="BIMW01000131">
    <property type="protein sequence ID" value="GCE95469.1"/>
    <property type="molecule type" value="Genomic_DNA"/>
</dbReference>
<organism evidence="5 6">
    <name type="scientific">Limnospira platensis NIES-46</name>
    <dbReference type="NCBI Taxonomy" id="1236695"/>
    <lineage>
        <taxon>Bacteria</taxon>
        <taxon>Bacillati</taxon>
        <taxon>Cyanobacteriota</taxon>
        <taxon>Cyanophyceae</taxon>
        <taxon>Oscillatoriophycideae</taxon>
        <taxon>Oscillatoriales</taxon>
        <taxon>Sirenicapillariaceae</taxon>
        <taxon>Limnospira</taxon>
    </lineage>
</organism>
<dbReference type="PROSITE" id="PS00330">
    <property type="entry name" value="HEMOLYSIN_CALCIUM"/>
    <property type="match status" value="2"/>
</dbReference>
<accession>A0A5M3TD94</accession>
<keyword evidence="2" id="KW-0697">Rotamase</keyword>
<evidence type="ECO:0000313" key="6">
    <source>
        <dbReference type="Proteomes" id="UP000326169"/>
    </source>
</evidence>
<dbReference type="Pfam" id="PF00353">
    <property type="entry name" value="HemolysinCabind"/>
    <property type="match status" value="2"/>
</dbReference>
<dbReference type="GO" id="GO:0016853">
    <property type="term" value="F:isomerase activity"/>
    <property type="evidence" value="ECO:0007669"/>
    <property type="project" value="UniProtKB-KW"/>
</dbReference>
<dbReference type="EC" id="5.2.1.8" evidence="1"/>
<evidence type="ECO:0000259" key="4">
    <source>
        <dbReference type="PROSITE" id="PS50072"/>
    </source>
</evidence>
<dbReference type="InterPro" id="IPR001343">
    <property type="entry name" value="Hemolysn_Ca-bd"/>
</dbReference>
<dbReference type="InterPro" id="IPR002130">
    <property type="entry name" value="Cyclophilin-type_PPIase_dom"/>
</dbReference>
<dbReference type="InterPro" id="IPR029000">
    <property type="entry name" value="Cyclophilin-like_dom_sf"/>
</dbReference>
<feature type="domain" description="PPIase cyclophilin-type" evidence="4">
    <location>
        <begin position="22"/>
        <end position="181"/>
    </location>
</feature>
<evidence type="ECO:0000313" key="5">
    <source>
        <dbReference type="EMBL" id="GCE95469.1"/>
    </source>
</evidence>
<dbReference type="Gene3D" id="2.40.100.10">
    <property type="entry name" value="Cyclophilin-like"/>
    <property type="match status" value="1"/>
</dbReference>
<gene>
    <name evidence="5" type="primary">ppiB_2</name>
    <name evidence="5" type="ORF">NIES46_35340</name>
</gene>
<sequence length="443" mass="46284">MTNIQPLSGQALVAMVVNGSPIVIQVDGDNAPITAGNFVELVELGVYDGVSFHRVVREPNPFVVQGGDPNSVIPGFPPNLLGTGGFIDPATGQVRNVPLEIIPEGATEPIYSQTFQQAGITVPPLLRNVQGSIAMARSGNDPDSASSQFYFNLVDSPGLDGDYAVFGMVMQGFDVIDQIQQGDRIQDAEVFAGILPTRTSNLITDVPLLNGFINTLNRASLPLSYAFPRDLDADNVIEITPEISQQNPKGVFAGGGNDLVIGSEIADVINGNQGNDTIYGGAGDDLIWGGQGDDLLFGNDGNDIINGNRGNDTIYGGAGDDFIRGGQGDDYLSGDAGNDILIGDLGADTLVGGQGADTFVLTHADATIDQADLILDFNLAEGDRIAVVGDIDPSILILNSVGNDTHILLPEGGIFGVVQNAQPDLVRQGLFTLSPQDLALTIG</sequence>
<reference evidence="5 6" key="1">
    <citation type="journal article" date="2019" name="J Genomics">
        <title>The Draft Genome of a Hydrogen-producing Cyanobacterium, Arthrospira platensis NIES-46.</title>
        <authorList>
            <person name="Suzuki S."/>
            <person name="Yamaguchi H."/>
            <person name="Kawachi M."/>
        </authorList>
    </citation>
    <scope>NUCLEOTIDE SEQUENCE [LARGE SCALE GENOMIC DNA]</scope>
    <source>
        <strain evidence="5 6">NIES-46</strain>
    </source>
</reference>
<dbReference type="PRINTS" id="PR00153">
    <property type="entry name" value="CSAPPISMRASE"/>
</dbReference>
<evidence type="ECO:0000256" key="3">
    <source>
        <dbReference type="ARBA" id="ARBA00023235"/>
    </source>
</evidence>
<dbReference type="InterPro" id="IPR018511">
    <property type="entry name" value="Hemolysin-typ_Ca-bd_CS"/>
</dbReference>
<dbReference type="PRINTS" id="PR00313">
    <property type="entry name" value="CABNDNGRPT"/>
</dbReference>
<dbReference type="PANTHER" id="PTHR43246">
    <property type="entry name" value="PEPTIDYL-PROLYL CIS-TRANS ISOMERASE CYP38, CHLOROPLASTIC"/>
    <property type="match status" value="1"/>
</dbReference>
<dbReference type="GeneID" id="301684317"/>
<dbReference type="RefSeq" id="WP_006616948.1">
    <property type="nucleotide sequence ID" value="NZ_BIMW01000131.1"/>
</dbReference>